<dbReference type="Proteomes" id="UP000075243">
    <property type="component" value="Unassembled WGS sequence"/>
</dbReference>
<accession>A0A151RNN9</accession>
<evidence type="ECO:0000313" key="1">
    <source>
        <dbReference type="EMBL" id="KYP44146.1"/>
    </source>
</evidence>
<proteinExistence type="predicted"/>
<reference evidence="1" key="1">
    <citation type="journal article" date="2012" name="Nat. Biotechnol.">
        <title>Draft genome sequence of pigeonpea (Cajanus cajan), an orphan legume crop of resource-poor farmers.</title>
        <authorList>
            <person name="Varshney R.K."/>
            <person name="Chen W."/>
            <person name="Li Y."/>
            <person name="Bharti A.K."/>
            <person name="Saxena R.K."/>
            <person name="Schlueter J.A."/>
            <person name="Donoghue M.T."/>
            <person name="Azam S."/>
            <person name="Fan G."/>
            <person name="Whaley A.M."/>
            <person name="Farmer A.D."/>
            <person name="Sheridan J."/>
            <person name="Iwata A."/>
            <person name="Tuteja R."/>
            <person name="Penmetsa R.V."/>
            <person name="Wu W."/>
            <person name="Upadhyaya H.D."/>
            <person name="Yang S.P."/>
            <person name="Shah T."/>
            <person name="Saxena K.B."/>
            <person name="Michael T."/>
            <person name="McCombie W.R."/>
            <person name="Yang B."/>
            <person name="Zhang G."/>
            <person name="Yang H."/>
            <person name="Wang J."/>
            <person name="Spillane C."/>
            <person name="Cook D.R."/>
            <person name="May G.D."/>
            <person name="Xu X."/>
            <person name="Jackson S.A."/>
        </authorList>
    </citation>
    <scope>NUCLEOTIDE SEQUENCE [LARGE SCALE GENOMIC DNA]</scope>
</reference>
<dbReference type="Gramene" id="C.cajan_34963.t">
    <property type="protein sequence ID" value="C.cajan_34963.t.cds1"/>
    <property type="gene ID" value="C.cajan_34963"/>
</dbReference>
<keyword evidence="2" id="KW-1185">Reference proteome</keyword>
<dbReference type="EMBL" id="KQ483638">
    <property type="protein sequence ID" value="KYP44146.1"/>
    <property type="molecule type" value="Genomic_DNA"/>
</dbReference>
<dbReference type="AlphaFoldDB" id="A0A151RNN9"/>
<organism evidence="1 2">
    <name type="scientific">Cajanus cajan</name>
    <name type="common">Pigeon pea</name>
    <name type="synonym">Cajanus indicus</name>
    <dbReference type="NCBI Taxonomy" id="3821"/>
    <lineage>
        <taxon>Eukaryota</taxon>
        <taxon>Viridiplantae</taxon>
        <taxon>Streptophyta</taxon>
        <taxon>Embryophyta</taxon>
        <taxon>Tracheophyta</taxon>
        <taxon>Spermatophyta</taxon>
        <taxon>Magnoliopsida</taxon>
        <taxon>eudicotyledons</taxon>
        <taxon>Gunneridae</taxon>
        <taxon>Pentapetalae</taxon>
        <taxon>rosids</taxon>
        <taxon>fabids</taxon>
        <taxon>Fabales</taxon>
        <taxon>Fabaceae</taxon>
        <taxon>Papilionoideae</taxon>
        <taxon>50 kb inversion clade</taxon>
        <taxon>NPAAA clade</taxon>
        <taxon>indigoferoid/millettioid clade</taxon>
        <taxon>Phaseoleae</taxon>
        <taxon>Cajanus</taxon>
    </lineage>
</organism>
<sequence length="83" mass="9699">MANHENLKVKYKLPVASICNKGKCFKNNFILTPDISEEMILGTPFLNQIYPFEVSKEGTRTDNLIFEFIKPMRKKGNFRNKRC</sequence>
<evidence type="ECO:0000313" key="2">
    <source>
        <dbReference type="Proteomes" id="UP000075243"/>
    </source>
</evidence>
<name>A0A151RNN9_CAJCA</name>
<protein>
    <submittedName>
        <fullName evidence="1">Uncharacterized protein</fullName>
    </submittedName>
</protein>
<gene>
    <name evidence="1" type="ORF">KK1_034368</name>
</gene>